<reference evidence="1 2" key="1">
    <citation type="submission" date="2023-09" db="EMBL/GenBank/DDBJ databases">
        <title>Complete Genome and Methylome dissection of Bacillus brevis NEB573 original source of BbsI restriction endonuclease.</title>
        <authorList>
            <person name="Fomenkov A."/>
            <person name="Roberts R.D."/>
        </authorList>
    </citation>
    <scope>NUCLEOTIDE SEQUENCE [LARGE SCALE GENOMIC DNA]</scope>
    <source>
        <strain evidence="1 2">NEB573</strain>
    </source>
</reference>
<dbReference type="Proteomes" id="UP001256827">
    <property type="component" value="Chromosome"/>
</dbReference>
<protein>
    <submittedName>
        <fullName evidence="1">Uncharacterized protein</fullName>
    </submittedName>
</protein>
<accession>A0ABY9T8F1</accession>
<dbReference type="EMBL" id="CP134050">
    <property type="protein sequence ID" value="WNC16360.1"/>
    <property type="molecule type" value="Genomic_DNA"/>
</dbReference>
<proteinExistence type="predicted"/>
<dbReference type="RefSeq" id="WP_310770954.1">
    <property type="nucleotide sequence ID" value="NZ_CP134050.1"/>
</dbReference>
<sequence length="81" mass="9109">MSVGGFQSGFHARKVPRSEVKWGPFLICSHGCQEIVQLISHVSGEVEFELCRIEAERMGRVLLEAARSFGEEFRNESLTDP</sequence>
<gene>
    <name evidence="1" type="ORF">RGB73_08610</name>
</gene>
<evidence type="ECO:0000313" key="1">
    <source>
        <dbReference type="EMBL" id="WNC16360.1"/>
    </source>
</evidence>
<evidence type="ECO:0000313" key="2">
    <source>
        <dbReference type="Proteomes" id="UP001256827"/>
    </source>
</evidence>
<organism evidence="1 2">
    <name type="scientific">Brevibacillus brevis</name>
    <name type="common">Bacillus brevis</name>
    <dbReference type="NCBI Taxonomy" id="1393"/>
    <lineage>
        <taxon>Bacteria</taxon>
        <taxon>Bacillati</taxon>
        <taxon>Bacillota</taxon>
        <taxon>Bacilli</taxon>
        <taxon>Bacillales</taxon>
        <taxon>Paenibacillaceae</taxon>
        <taxon>Brevibacillus</taxon>
    </lineage>
</organism>
<name>A0ABY9T8F1_BREBE</name>
<keyword evidence="2" id="KW-1185">Reference proteome</keyword>